<protein>
    <recommendedName>
        <fullName evidence="4">Asp23/Gls24 family envelope stress response protein</fullName>
    </recommendedName>
</protein>
<dbReference type="PANTHER" id="PTHR34297:SF2">
    <property type="entry name" value="ASP23_GLS24 FAMILY ENVELOPE STRESS RESPONSE PROTEIN"/>
    <property type="match status" value="1"/>
</dbReference>
<gene>
    <name evidence="2" type="ordered locus">Slip_0889</name>
</gene>
<dbReference type="Pfam" id="PF03780">
    <property type="entry name" value="Asp23"/>
    <property type="match status" value="1"/>
</dbReference>
<dbReference type="InterPro" id="IPR005531">
    <property type="entry name" value="Asp23"/>
</dbReference>
<accession>D7CLT4</accession>
<name>D7CLT4_SYNLT</name>
<dbReference type="eggNOG" id="COG1302">
    <property type="taxonomic scope" value="Bacteria"/>
</dbReference>
<dbReference type="EMBL" id="CP002048">
    <property type="protein sequence ID" value="ADI01669.1"/>
    <property type="molecule type" value="Genomic_DNA"/>
</dbReference>
<dbReference type="RefSeq" id="WP_013175071.1">
    <property type="nucleotide sequence ID" value="NC_014220.1"/>
</dbReference>
<dbReference type="OrthoDB" id="9793465at2"/>
<dbReference type="PANTHER" id="PTHR34297">
    <property type="entry name" value="HYPOTHETICAL CYTOSOLIC PROTEIN-RELATED"/>
    <property type="match status" value="1"/>
</dbReference>
<evidence type="ECO:0000313" key="3">
    <source>
        <dbReference type="Proteomes" id="UP000000378"/>
    </source>
</evidence>
<dbReference type="HOGENOM" id="CLU_113198_2_0_9"/>
<dbReference type="Proteomes" id="UP000000378">
    <property type="component" value="Chromosome"/>
</dbReference>
<keyword evidence="3" id="KW-1185">Reference proteome</keyword>
<dbReference type="AlphaFoldDB" id="D7CLT4"/>
<evidence type="ECO:0000256" key="1">
    <source>
        <dbReference type="ARBA" id="ARBA00005721"/>
    </source>
</evidence>
<comment type="similarity">
    <text evidence="1">Belongs to the asp23 family.</text>
</comment>
<dbReference type="STRING" id="643648.Slip_0889"/>
<evidence type="ECO:0008006" key="4">
    <source>
        <dbReference type="Google" id="ProtNLM"/>
    </source>
</evidence>
<dbReference type="KEGG" id="slp:Slip_0889"/>
<reference evidence="2 3" key="2">
    <citation type="journal article" date="2010" name="Stand. Genomic Sci.">
        <title>Complete genome sequence of Syntrophothermus lipocalidus type strain (TGB-C1).</title>
        <authorList>
            <person name="Djao O.D."/>
            <person name="Zhang X."/>
            <person name="Lucas S."/>
            <person name="Lapidus A."/>
            <person name="Del Rio T.G."/>
            <person name="Nolan M."/>
            <person name="Tice H."/>
            <person name="Cheng J.F."/>
            <person name="Han C."/>
            <person name="Tapia R."/>
            <person name="Goodwin L."/>
            <person name="Pitluck S."/>
            <person name="Liolios K."/>
            <person name="Ivanova N."/>
            <person name="Mavromatis K."/>
            <person name="Mikhailova N."/>
            <person name="Ovchinnikova G."/>
            <person name="Pati A."/>
            <person name="Brambilla E."/>
            <person name="Chen A."/>
            <person name="Palaniappan K."/>
            <person name="Land M."/>
            <person name="Hauser L."/>
            <person name="Chang Y.J."/>
            <person name="Jeffries C.D."/>
            <person name="Rohde M."/>
            <person name="Sikorski J."/>
            <person name="Spring S."/>
            <person name="Goker M."/>
            <person name="Detter J.C."/>
            <person name="Woyke T."/>
            <person name="Bristow J."/>
            <person name="Eisen J.A."/>
            <person name="Markowitz V."/>
            <person name="Hugenholtz P."/>
            <person name="Kyrpides N.C."/>
            <person name="Klenk H.P."/>
        </authorList>
    </citation>
    <scope>NUCLEOTIDE SEQUENCE [LARGE SCALE GENOMIC DNA]</scope>
    <source>
        <strain evidence="3">DSM 12680 / TGB-C1</strain>
    </source>
</reference>
<evidence type="ECO:0000313" key="2">
    <source>
        <dbReference type="EMBL" id="ADI01669.1"/>
    </source>
</evidence>
<sequence>MFLVAESELGKVDISREAVETVVGLATVDCYGLVGMVPRKWADGVSDILGRESVRKGVEVKEEEEGLIVDVFVVISYGTKISEVALNIMQKIRYVMQEVAGLRVARVNVNVQSVRVIKE</sequence>
<organism evidence="2 3">
    <name type="scientific">Syntrophothermus lipocalidus (strain DSM 12680 / TGB-C1)</name>
    <dbReference type="NCBI Taxonomy" id="643648"/>
    <lineage>
        <taxon>Bacteria</taxon>
        <taxon>Bacillati</taxon>
        <taxon>Bacillota</taxon>
        <taxon>Clostridia</taxon>
        <taxon>Eubacteriales</taxon>
        <taxon>Syntrophomonadaceae</taxon>
        <taxon>Syntrophothermus</taxon>
    </lineage>
</organism>
<reference evidence="3" key="1">
    <citation type="journal article" date="2010" name="Stand. Genomic Sci.">
        <title>Complete genome sequence of Syntrophothermus lipocalidus type strain (TGB-C1T).</title>
        <authorList>
            <consortium name="US DOE Joint Genome Institute (JGI-PGF)"/>
            <person name="Djao O."/>
            <person name="Zhang X."/>
            <person name="Lucas S."/>
            <person name="Lapidus A."/>
            <person name="Glavina Del Rio T."/>
            <person name="Nolan M."/>
            <person name="Tice H."/>
            <person name="Cheng J."/>
            <person name="Han C."/>
            <person name="Tapia R."/>
            <person name="Goodwin L."/>
            <person name="Pitluck S."/>
            <person name="Liolios K."/>
            <person name="Ivanova N."/>
            <person name="Mavromatis K."/>
            <person name="Mikhailova N."/>
            <person name="Ovchinnikova G."/>
            <person name="Pati A."/>
            <person name="Brambilla E."/>
            <person name="Chen A."/>
            <person name="Palaniappan K."/>
            <person name="Land M."/>
            <person name="Hauser L."/>
            <person name="Chang Y."/>
            <person name="Jeffries C."/>
            <person name="Rohde M."/>
            <person name="Sikorski J."/>
            <person name="Spring S."/>
            <person name="Goker M."/>
            <person name="Detter J."/>
            <person name="Woyke T."/>
            <person name="Bristow J."/>
            <person name="Eisen J."/>
            <person name="Markowitz V."/>
            <person name="Hugenholtz P."/>
            <person name="Kyrpides N."/>
            <person name="Klenk H."/>
        </authorList>
    </citation>
    <scope>NUCLEOTIDE SEQUENCE [LARGE SCALE GENOMIC DNA]</scope>
    <source>
        <strain evidence="3">DSM 12680 / TGB-C1</strain>
    </source>
</reference>
<proteinExistence type="inferred from homology"/>